<dbReference type="GO" id="GO:0003735">
    <property type="term" value="F:structural constituent of ribosome"/>
    <property type="evidence" value="ECO:0007669"/>
    <property type="project" value="InterPro"/>
</dbReference>
<dbReference type="OrthoDB" id="274752at2759"/>
<keyword evidence="2" id="KW-0689">Ribosomal protein</keyword>
<dbReference type="SUPFAM" id="SSF50249">
    <property type="entry name" value="Nucleic acid-binding proteins"/>
    <property type="match status" value="1"/>
</dbReference>
<dbReference type="InterPro" id="IPR039193">
    <property type="entry name" value="Ribosomal_uS17m_metazoa"/>
</dbReference>
<organism evidence="2 3">
    <name type="scientific">Eufriesea mexicana</name>
    <dbReference type="NCBI Taxonomy" id="516756"/>
    <lineage>
        <taxon>Eukaryota</taxon>
        <taxon>Metazoa</taxon>
        <taxon>Ecdysozoa</taxon>
        <taxon>Arthropoda</taxon>
        <taxon>Hexapoda</taxon>
        <taxon>Insecta</taxon>
        <taxon>Pterygota</taxon>
        <taxon>Neoptera</taxon>
        <taxon>Endopterygota</taxon>
        <taxon>Hymenoptera</taxon>
        <taxon>Apocrita</taxon>
        <taxon>Aculeata</taxon>
        <taxon>Apoidea</taxon>
        <taxon>Anthophila</taxon>
        <taxon>Apidae</taxon>
        <taxon>Eufriesea</taxon>
    </lineage>
</organism>
<keyword evidence="3" id="KW-1185">Reference proteome</keyword>
<name>A0A310SP52_9HYME</name>
<gene>
    <name evidence="2" type="ORF">WN48_08534</name>
</gene>
<feature type="compositionally biased region" description="Basic and acidic residues" evidence="1">
    <location>
        <begin position="137"/>
        <end position="158"/>
    </location>
</feature>
<proteinExistence type="predicted"/>
<dbReference type="AlphaFoldDB" id="A0A310SP52"/>
<keyword evidence="2" id="KW-0687">Ribonucleoprotein</keyword>
<accession>A0A310SP52</accession>
<dbReference type="GO" id="GO:0005763">
    <property type="term" value="C:mitochondrial small ribosomal subunit"/>
    <property type="evidence" value="ECO:0007669"/>
    <property type="project" value="InterPro"/>
</dbReference>
<sequence length="165" mass="19026">MANIAVTKKALTYLLGVCVPSTKQNAAKIRVRQLQFDQHLLMYFNKYEFFYASDPEKRCKTGDTVLIQNLPEKLTRVITHKVIDVIYPLGDITDPITGKKVVGSNYRDTIDEDSSLFGELKSKYNYDKAPKRGRMANKRDFTERETYMKYTDDPEHSDPYAINPS</sequence>
<dbReference type="InterPro" id="IPR012340">
    <property type="entry name" value="NA-bd_OB-fold"/>
</dbReference>
<protein>
    <submittedName>
        <fullName evidence="2">28S ribosomal protein S17, mitochondrial</fullName>
    </submittedName>
</protein>
<dbReference type="GO" id="GO:0032543">
    <property type="term" value="P:mitochondrial translation"/>
    <property type="evidence" value="ECO:0007669"/>
    <property type="project" value="TreeGrafter"/>
</dbReference>
<dbReference type="EMBL" id="KQ760629">
    <property type="protein sequence ID" value="OAD59739.1"/>
    <property type="molecule type" value="Genomic_DNA"/>
</dbReference>
<dbReference type="PANTHER" id="PTHR24088">
    <property type="entry name" value="28S RIBOSOMAL PROTEIN S17, MITOCHONDRIAL"/>
    <property type="match status" value="1"/>
</dbReference>
<evidence type="ECO:0000256" key="1">
    <source>
        <dbReference type="SAM" id="MobiDB-lite"/>
    </source>
</evidence>
<reference evidence="2 3" key="1">
    <citation type="submission" date="2015-07" db="EMBL/GenBank/DDBJ databases">
        <title>The genome of Eufriesea mexicana.</title>
        <authorList>
            <person name="Pan H."/>
            <person name="Kapheim K."/>
        </authorList>
    </citation>
    <scope>NUCLEOTIDE SEQUENCE [LARGE SCALE GENOMIC DNA]</scope>
    <source>
        <strain evidence="2">0111107269</strain>
        <tissue evidence="2">Whole body</tissue>
    </source>
</reference>
<dbReference type="Proteomes" id="UP000250275">
    <property type="component" value="Unassembled WGS sequence"/>
</dbReference>
<feature type="region of interest" description="Disordered" evidence="1">
    <location>
        <begin position="135"/>
        <end position="165"/>
    </location>
</feature>
<dbReference type="PANTHER" id="PTHR24088:SF0">
    <property type="entry name" value="SMALL RIBOSOMAL SUBUNIT PROTEIN US17M"/>
    <property type="match status" value="1"/>
</dbReference>
<dbReference type="Gene3D" id="2.40.50.140">
    <property type="entry name" value="Nucleic acid-binding proteins"/>
    <property type="match status" value="1"/>
</dbReference>
<evidence type="ECO:0000313" key="2">
    <source>
        <dbReference type="EMBL" id="OAD59739.1"/>
    </source>
</evidence>
<evidence type="ECO:0000313" key="3">
    <source>
        <dbReference type="Proteomes" id="UP000250275"/>
    </source>
</evidence>